<feature type="compositionally biased region" description="Polar residues" evidence="1">
    <location>
        <begin position="1"/>
        <end position="10"/>
    </location>
</feature>
<gene>
    <name evidence="2" type="ORF">JOE68_005817</name>
</gene>
<evidence type="ECO:0000313" key="2">
    <source>
        <dbReference type="EMBL" id="MBM7814952.1"/>
    </source>
</evidence>
<accession>A0ABS2SFA5</accession>
<dbReference type="Proteomes" id="UP001195724">
    <property type="component" value="Unassembled WGS sequence"/>
</dbReference>
<sequence>MRPGHCSTTPAEDHPRTGAVRGADRTSPGRGAVGRTASGDRPREGSR</sequence>
<evidence type="ECO:0000313" key="3">
    <source>
        <dbReference type="Proteomes" id="UP001195724"/>
    </source>
</evidence>
<feature type="compositionally biased region" description="Basic and acidic residues" evidence="1">
    <location>
        <begin position="38"/>
        <end position="47"/>
    </location>
</feature>
<comment type="caution">
    <text evidence="2">The sequence shown here is derived from an EMBL/GenBank/DDBJ whole genome shotgun (WGS) entry which is preliminary data.</text>
</comment>
<evidence type="ECO:0000256" key="1">
    <source>
        <dbReference type="SAM" id="MobiDB-lite"/>
    </source>
</evidence>
<organism evidence="2 3">
    <name type="scientific">Saccharothrix algeriensis</name>
    <dbReference type="NCBI Taxonomy" id="173560"/>
    <lineage>
        <taxon>Bacteria</taxon>
        <taxon>Bacillati</taxon>
        <taxon>Actinomycetota</taxon>
        <taxon>Actinomycetes</taxon>
        <taxon>Pseudonocardiales</taxon>
        <taxon>Pseudonocardiaceae</taxon>
        <taxon>Saccharothrix</taxon>
    </lineage>
</organism>
<protein>
    <submittedName>
        <fullName evidence="2">Uncharacterized protein</fullName>
    </submittedName>
</protein>
<reference evidence="2 3" key="1">
    <citation type="submission" date="2021-01" db="EMBL/GenBank/DDBJ databases">
        <title>Sequencing the genomes of 1000 actinobacteria strains.</title>
        <authorList>
            <person name="Klenk H.-P."/>
        </authorList>
    </citation>
    <scope>NUCLEOTIDE SEQUENCE [LARGE SCALE GENOMIC DNA]</scope>
    <source>
        <strain evidence="2 3">DSM 44581</strain>
    </source>
</reference>
<proteinExistence type="predicted"/>
<keyword evidence="3" id="KW-1185">Reference proteome</keyword>
<feature type="region of interest" description="Disordered" evidence="1">
    <location>
        <begin position="1"/>
        <end position="47"/>
    </location>
</feature>
<dbReference type="EMBL" id="JAFBCL010000001">
    <property type="protein sequence ID" value="MBM7814952.1"/>
    <property type="molecule type" value="Genomic_DNA"/>
</dbReference>
<name>A0ABS2SFA5_9PSEU</name>